<keyword evidence="3 4" id="KW-0413">Isomerase</keyword>
<dbReference type="NCBIfam" id="TIGR00071">
    <property type="entry name" value="hisT_truA"/>
    <property type="match status" value="1"/>
</dbReference>
<dbReference type="InterPro" id="IPR020103">
    <property type="entry name" value="PsdUridine_synth_cat_dom_sf"/>
</dbReference>
<evidence type="ECO:0000313" key="8">
    <source>
        <dbReference type="Proteomes" id="UP000751852"/>
    </source>
</evidence>
<dbReference type="EC" id="5.4.99.12" evidence="4"/>
<comment type="caution">
    <text evidence="4">Lacks conserved residue(s) required for the propagation of feature annotation.</text>
</comment>
<dbReference type="PANTHER" id="PTHR11142:SF0">
    <property type="entry name" value="TRNA PSEUDOURIDINE SYNTHASE-LIKE 1"/>
    <property type="match status" value="1"/>
</dbReference>
<dbReference type="SUPFAM" id="SSF55120">
    <property type="entry name" value="Pseudouridine synthase"/>
    <property type="match status" value="1"/>
</dbReference>
<dbReference type="PANTHER" id="PTHR11142">
    <property type="entry name" value="PSEUDOURIDYLATE SYNTHASE"/>
    <property type="match status" value="1"/>
</dbReference>
<dbReference type="PIRSF" id="PIRSF001430">
    <property type="entry name" value="tRNA_psdUrid_synth"/>
    <property type="match status" value="1"/>
</dbReference>
<keyword evidence="2 4" id="KW-0819">tRNA processing</keyword>
<dbReference type="InterPro" id="IPR020097">
    <property type="entry name" value="PsdUridine_synth_TruA_a/b_dom"/>
</dbReference>
<dbReference type="Proteomes" id="UP000751852">
    <property type="component" value="Unassembled WGS sequence"/>
</dbReference>
<organism evidence="7 8">
    <name type="scientific">Staphylococcus canis</name>
    <dbReference type="NCBI Taxonomy" id="2724942"/>
    <lineage>
        <taxon>Bacteria</taxon>
        <taxon>Bacillati</taxon>
        <taxon>Bacillota</taxon>
        <taxon>Bacilli</taxon>
        <taxon>Bacillales</taxon>
        <taxon>Staphylococcaceae</taxon>
        <taxon>Staphylococcus</taxon>
    </lineage>
</organism>
<comment type="similarity">
    <text evidence="1 4 5">Belongs to the tRNA pseudouridine synthase TruA family.</text>
</comment>
<reference evidence="7 8" key="1">
    <citation type="submission" date="2020-04" db="EMBL/GenBank/DDBJ databases">
        <title>Staphylococcus species from domestic dog.</title>
        <authorList>
            <person name="Paterson G.K."/>
        </authorList>
    </citation>
    <scope>NUCLEOTIDE SEQUENCE [LARGE SCALE GENOMIC DNA]</scope>
    <source>
        <strain evidence="7 8">H16/1A</strain>
    </source>
</reference>
<proteinExistence type="inferred from homology"/>
<evidence type="ECO:0000256" key="3">
    <source>
        <dbReference type="ARBA" id="ARBA00023235"/>
    </source>
</evidence>
<feature type="domain" description="Pseudouridine synthase I TruA alpha/beta" evidence="6">
    <location>
        <begin position="10"/>
        <end position="104"/>
    </location>
</feature>
<protein>
    <recommendedName>
        <fullName evidence="4">tRNA pseudouridine synthase A</fullName>
        <ecNumber evidence="4">5.4.99.12</ecNumber>
    </recommendedName>
    <alternativeName>
        <fullName evidence="4">tRNA pseudouridine(38-40) synthase</fullName>
    </alternativeName>
    <alternativeName>
        <fullName evidence="4">tRNA pseudouridylate synthase I</fullName>
    </alternativeName>
    <alternativeName>
        <fullName evidence="4">tRNA-uridine isomerase I</fullName>
    </alternativeName>
</protein>
<dbReference type="Gene3D" id="3.30.70.660">
    <property type="entry name" value="Pseudouridine synthase I, catalytic domain, C-terminal subdomain"/>
    <property type="match status" value="1"/>
</dbReference>
<dbReference type="CDD" id="cd02570">
    <property type="entry name" value="PseudoU_synth_EcTruA"/>
    <property type="match status" value="1"/>
</dbReference>
<feature type="domain" description="Pseudouridine synthase I TruA alpha/beta" evidence="6">
    <location>
        <begin position="143"/>
        <end position="242"/>
    </location>
</feature>
<dbReference type="RefSeq" id="WP_198617464.1">
    <property type="nucleotide sequence ID" value="NZ_JABANU010000006.1"/>
</dbReference>
<evidence type="ECO:0000256" key="5">
    <source>
        <dbReference type="RuleBase" id="RU003792"/>
    </source>
</evidence>
<comment type="function">
    <text evidence="4">Formation of pseudouridine at positions 38, 39 and 40 in the anticodon stem and loop of transfer RNAs.</text>
</comment>
<dbReference type="HAMAP" id="MF_00171">
    <property type="entry name" value="TruA"/>
    <property type="match status" value="1"/>
</dbReference>
<feature type="binding site" evidence="4">
    <location>
        <position position="110"/>
    </location>
    <ligand>
        <name>substrate</name>
    </ligand>
</feature>
<comment type="catalytic activity">
    <reaction evidence="4 5">
        <text>uridine(38/39/40) in tRNA = pseudouridine(38/39/40) in tRNA</text>
        <dbReference type="Rhea" id="RHEA:22376"/>
        <dbReference type="Rhea" id="RHEA-COMP:10085"/>
        <dbReference type="Rhea" id="RHEA-COMP:10087"/>
        <dbReference type="ChEBI" id="CHEBI:65314"/>
        <dbReference type="ChEBI" id="CHEBI:65315"/>
        <dbReference type="EC" id="5.4.99.12"/>
    </reaction>
</comment>
<dbReference type="InterPro" id="IPR020095">
    <property type="entry name" value="PsdUridine_synth_TruA_C"/>
</dbReference>
<gene>
    <name evidence="4 7" type="primary">truA</name>
    <name evidence="7" type="ORF">HHH54_03575</name>
</gene>
<dbReference type="EMBL" id="JABANU010000006">
    <property type="protein sequence ID" value="MBI5974679.1"/>
    <property type="molecule type" value="Genomic_DNA"/>
</dbReference>
<dbReference type="Pfam" id="PF01416">
    <property type="entry name" value="PseudoU_synth_1"/>
    <property type="match status" value="2"/>
</dbReference>
<sequence length="274" mass="32106">MQRVLVKISYYGGDFLGFQIQNQGRTVQGYFEKILKRMHKHPVRIHPSSRTDRGVHAKMQYFHFDTELNIKATQWQYAMNRALPDDIYVHEVSFVSEDFHCRYDCVGKTYRYAIYQDEHRNPFQSKLKTYISEPLDIEAMQEAAHHFIGTHDFTSFCSQKTEVESKERTIYESRIEKTSDGLDFIITGSGFLYNMVRVIMAFLLEVGKGKRHPEEVPELLKAKDRNQVPHTAPAEGLYLEKVYLADTELKEDFGTNIKIHYKKSLQNSVEYIDN</sequence>
<evidence type="ECO:0000313" key="7">
    <source>
        <dbReference type="EMBL" id="MBI5974679.1"/>
    </source>
</evidence>
<feature type="active site" description="Nucleophile" evidence="4">
    <location>
        <position position="52"/>
    </location>
</feature>
<dbReference type="GO" id="GO:0160147">
    <property type="term" value="F:tRNA pseudouridine(38-40) synthase activity"/>
    <property type="evidence" value="ECO:0007669"/>
    <property type="project" value="UniProtKB-EC"/>
</dbReference>
<dbReference type="InterPro" id="IPR001406">
    <property type="entry name" value="PsdUridine_synth_TruA"/>
</dbReference>
<dbReference type="InterPro" id="IPR020094">
    <property type="entry name" value="TruA/RsuA/RluB/E/F_N"/>
</dbReference>
<accession>A0ABS0T7F8</accession>
<evidence type="ECO:0000256" key="1">
    <source>
        <dbReference type="ARBA" id="ARBA00009375"/>
    </source>
</evidence>
<dbReference type="Gene3D" id="3.30.70.580">
    <property type="entry name" value="Pseudouridine synthase I, catalytic domain, N-terminal subdomain"/>
    <property type="match status" value="1"/>
</dbReference>
<evidence type="ECO:0000256" key="2">
    <source>
        <dbReference type="ARBA" id="ARBA00022694"/>
    </source>
</evidence>
<comment type="caution">
    <text evidence="7">The sequence shown here is derived from an EMBL/GenBank/DDBJ whole genome shotgun (WGS) entry which is preliminary data.</text>
</comment>
<evidence type="ECO:0000259" key="6">
    <source>
        <dbReference type="Pfam" id="PF01416"/>
    </source>
</evidence>
<comment type="subunit">
    <text evidence="4">Homodimer.</text>
</comment>
<evidence type="ECO:0000256" key="4">
    <source>
        <dbReference type="HAMAP-Rule" id="MF_00171"/>
    </source>
</evidence>
<keyword evidence="8" id="KW-1185">Reference proteome</keyword>
<name>A0ABS0T7F8_9STAP</name>